<proteinExistence type="predicted"/>
<comment type="caution">
    <text evidence="1">The sequence shown here is derived from an EMBL/GenBank/DDBJ whole genome shotgun (WGS) entry which is preliminary data.</text>
</comment>
<accession>A0ACB9UI41</accession>
<evidence type="ECO:0000313" key="1">
    <source>
        <dbReference type="EMBL" id="KAI4571176.1"/>
    </source>
</evidence>
<name>A0ACB9UI41_9CETA</name>
<dbReference type="Proteomes" id="UP001057279">
    <property type="component" value="Linkage Group LG16"/>
</dbReference>
<reference evidence="1" key="1">
    <citation type="submission" date="2022-03" db="EMBL/GenBank/DDBJ databases">
        <title>Genomic analyses of argali, domestic sheep and their hybrids provide insights into chromosomal evolution, heterosis and genetic basis of agronomic traits.</title>
        <authorList>
            <person name="Li M."/>
        </authorList>
    </citation>
    <scope>NUCLEOTIDE SEQUENCE</scope>
    <source>
        <strain evidence="1">F1 hybrid</strain>
    </source>
</reference>
<gene>
    <name evidence="1" type="ORF">MJG53_013282</name>
</gene>
<dbReference type="EMBL" id="CM043041">
    <property type="protein sequence ID" value="KAI4571176.1"/>
    <property type="molecule type" value="Genomic_DNA"/>
</dbReference>
<keyword evidence="2" id="KW-1185">Reference proteome</keyword>
<evidence type="ECO:0000313" key="2">
    <source>
        <dbReference type="Proteomes" id="UP001057279"/>
    </source>
</evidence>
<organism evidence="1 2">
    <name type="scientific">Ovis ammon polii x Ovis aries</name>
    <dbReference type="NCBI Taxonomy" id="2918886"/>
    <lineage>
        <taxon>Eukaryota</taxon>
        <taxon>Metazoa</taxon>
        <taxon>Chordata</taxon>
        <taxon>Craniata</taxon>
        <taxon>Vertebrata</taxon>
        <taxon>Euteleostomi</taxon>
        <taxon>Mammalia</taxon>
        <taxon>Eutheria</taxon>
        <taxon>Laurasiatheria</taxon>
        <taxon>Artiodactyla</taxon>
        <taxon>Ruminantia</taxon>
        <taxon>Pecora</taxon>
        <taxon>Bovidae</taxon>
        <taxon>Caprinae</taxon>
        <taxon>Ovis</taxon>
    </lineage>
</organism>
<protein>
    <submittedName>
        <fullName evidence="1">Uncharacterized protein</fullName>
    </submittedName>
</protein>
<sequence length="375" mass="40483">MNRTGFRVTSTTLGPWANSTIHLTKPPETGTSLLCEGRNPEGTHALTILLKSDLTQKPELHVPGTLAAGGPATLACSFRGACKETKALFISWKGPNVSACTDGSSNSSSPYPSSLVLHFTLKPKDRCPTLRCHLNFCLAHLPGSSMVRLQVACECWWMRDDSEPGRDADPRERHVSWAGGQEWSGEQSHLPLDSGAVRPEVTSNIAAPWANSTISLLGEPEIVTGLHCEGRNQHGIHTSSIFLIPPDKNSVSNALVKGLIQGVVYGSIATALFFFFLVLLAMKMLKWWEESHIPKASEALIPEKPEMLEEPKIPQESAAEPSPASVAAEVPFQQLSPSGPQMVMTLEGASPAPDPWRRQAHPLAATTLPGKDSKI</sequence>